<dbReference type="PANTHER" id="PTHR30136">
    <property type="entry name" value="HELIX-TURN-HELIX TRANSCRIPTIONAL REGULATOR, ICLR FAMILY"/>
    <property type="match status" value="1"/>
</dbReference>
<dbReference type="InterPro" id="IPR050707">
    <property type="entry name" value="HTH_MetabolicPath_Reg"/>
</dbReference>
<dbReference type="RefSeq" id="WP_192756017.1">
    <property type="nucleotide sequence ID" value="NZ_BAABJL010000128.1"/>
</dbReference>
<reference evidence="4" key="1">
    <citation type="submission" date="2020-10" db="EMBL/GenBank/DDBJ databases">
        <title>Sequencing the genomes of 1000 actinobacteria strains.</title>
        <authorList>
            <person name="Klenk H.-P."/>
        </authorList>
    </citation>
    <scope>NUCLEOTIDE SEQUENCE</scope>
    <source>
        <strain evidence="4">DSM 45354</strain>
    </source>
</reference>
<evidence type="ECO:0000313" key="4">
    <source>
        <dbReference type="EMBL" id="MBE1613091.1"/>
    </source>
</evidence>
<dbReference type="GO" id="GO:0045892">
    <property type="term" value="P:negative regulation of DNA-templated transcription"/>
    <property type="evidence" value="ECO:0007669"/>
    <property type="project" value="TreeGrafter"/>
</dbReference>
<dbReference type="SUPFAM" id="SSF46785">
    <property type="entry name" value="Winged helix' DNA-binding domain"/>
    <property type="match status" value="1"/>
</dbReference>
<sequence>MRPTGPTGSVSSGIQALMRGLDTLRLLVESGRPMSPTELAEAVGVHQSSVSRILSTLATAGYVRKVAGRRFEPDFGVLTLASAVTAFPLVRKPRAAMAEAASMCPGCLISLSILWRGQILYFLRTVQGEETVDFWGTGFPLHQSAPGMRMLLELPEQDALEMLAMSRVRHGWPRGSDATPATEVEALERARALFDHDILIIDDWHEPDRFGAATLIDYPGDHPVALSLAGPREVATDDKVRLWLLQIRRAVEKSLQ</sequence>
<dbReference type="GO" id="GO:0003700">
    <property type="term" value="F:DNA-binding transcription factor activity"/>
    <property type="evidence" value="ECO:0007669"/>
    <property type="project" value="InterPro"/>
</dbReference>
<dbReference type="InterPro" id="IPR036388">
    <property type="entry name" value="WH-like_DNA-bd_sf"/>
</dbReference>
<dbReference type="CDD" id="cd00090">
    <property type="entry name" value="HTH_ARSR"/>
    <property type="match status" value="1"/>
</dbReference>
<dbReference type="GO" id="GO:0003677">
    <property type="term" value="F:DNA binding"/>
    <property type="evidence" value="ECO:0007669"/>
    <property type="project" value="UniProtKB-KW"/>
</dbReference>
<organism evidence="4 5">
    <name type="scientific">Actinopolymorpha pittospori</name>
    <dbReference type="NCBI Taxonomy" id="648752"/>
    <lineage>
        <taxon>Bacteria</taxon>
        <taxon>Bacillati</taxon>
        <taxon>Actinomycetota</taxon>
        <taxon>Actinomycetes</taxon>
        <taxon>Propionibacteriales</taxon>
        <taxon>Actinopolymorphaceae</taxon>
        <taxon>Actinopolymorpha</taxon>
    </lineage>
</organism>
<dbReference type="AlphaFoldDB" id="A0A927N618"/>
<dbReference type="InterPro" id="IPR005471">
    <property type="entry name" value="Tscrpt_reg_IclR_N"/>
</dbReference>
<dbReference type="PROSITE" id="PS51077">
    <property type="entry name" value="HTH_ICLR"/>
    <property type="match status" value="1"/>
</dbReference>
<dbReference type="InterPro" id="IPR036390">
    <property type="entry name" value="WH_DNA-bd_sf"/>
</dbReference>
<evidence type="ECO:0000313" key="5">
    <source>
        <dbReference type="Proteomes" id="UP000638648"/>
    </source>
</evidence>
<gene>
    <name evidence="4" type="ORF">HEB94_009939</name>
</gene>
<dbReference type="InterPro" id="IPR000835">
    <property type="entry name" value="HTH_MarR-typ"/>
</dbReference>
<evidence type="ECO:0000259" key="3">
    <source>
        <dbReference type="PROSITE" id="PS51077"/>
    </source>
</evidence>
<dbReference type="PRINTS" id="PR00598">
    <property type="entry name" value="HTHMARR"/>
</dbReference>
<evidence type="ECO:0000256" key="1">
    <source>
        <dbReference type="ARBA" id="ARBA00023015"/>
    </source>
</evidence>
<keyword evidence="2" id="KW-0804">Transcription</keyword>
<dbReference type="Gene3D" id="1.10.10.10">
    <property type="entry name" value="Winged helix-like DNA-binding domain superfamily/Winged helix DNA-binding domain"/>
    <property type="match status" value="1"/>
</dbReference>
<dbReference type="SUPFAM" id="SSF55781">
    <property type="entry name" value="GAF domain-like"/>
    <property type="match status" value="1"/>
</dbReference>
<dbReference type="PANTHER" id="PTHR30136:SF35">
    <property type="entry name" value="HTH-TYPE TRANSCRIPTIONAL REGULATOR RV1719"/>
    <property type="match status" value="1"/>
</dbReference>
<protein>
    <submittedName>
        <fullName evidence="4">DNA-binding IclR family transcriptional regulator</fullName>
    </submittedName>
</protein>
<dbReference type="InterPro" id="IPR029016">
    <property type="entry name" value="GAF-like_dom_sf"/>
</dbReference>
<dbReference type="InterPro" id="IPR011991">
    <property type="entry name" value="ArsR-like_HTH"/>
</dbReference>
<dbReference type="Gene3D" id="3.30.450.40">
    <property type="match status" value="1"/>
</dbReference>
<dbReference type="Pfam" id="PF09339">
    <property type="entry name" value="HTH_IclR"/>
    <property type="match status" value="1"/>
</dbReference>
<dbReference type="Proteomes" id="UP000638648">
    <property type="component" value="Unassembled WGS sequence"/>
</dbReference>
<keyword evidence="4" id="KW-0238">DNA-binding</keyword>
<comment type="caution">
    <text evidence="4">The sequence shown here is derived from an EMBL/GenBank/DDBJ whole genome shotgun (WGS) entry which is preliminary data.</text>
</comment>
<accession>A0A927N618</accession>
<feature type="domain" description="HTH iclR-type" evidence="3">
    <location>
        <begin position="14"/>
        <end position="75"/>
    </location>
</feature>
<proteinExistence type="predicted"/>
<keyword evidence="5" id="KW-1185">Reference proteome</keyword>
<dbReference type="EMBL" id="JADBEM010000001">
    <property type="protein sequence ID" value="MBE1613091.1"/>
    <property type="molecule type" value="Genomic_DNA"/>
</dbReference>
<name>A0A927N618_9ACTN</name>
<keyword evidence="1" id="KW-0805">Transcription regulation</keyword>
<evidence type="ECO:0000256" key="2">
    <source>
        <dbReference type="ARBA" id="ARBA00023163"/>
    </source>
</evidence>
<dbReference type="SMART" id="SM00346">
    <property type="entry name" value="HTH_ICLR"/>
    <property type="match status" value="1"/>
</dbReference>